<dbReference type="InterPro" id="IPR050624">
    <property type="entry name" value="HTH-type_Tx_Regulator"/>
</dbReference>
<keyword evidence="5" id="KW-1185">Reference proteome</keyword>
<accession>A0A4R6BV84</accession>
<reference evidence="4 5" key="1">
    <citation type="submission" date="2019-01" db="EMBL/GenBank/DDBJ databases">
        <title>Draft genome sequences of the type strains of six Macrococcus species.</title>
        <authorList>
            <person name="Mazhar S."/>
            <person name="Altermann E."/>
            <person name="Hill C."/>
            <person name="Mcauliffe O."/>
        </authorList>
    </citation>
    <scope>NUCLEOTIDE SEQUENCE [LARGE SCALE GENOMIC DNA]</scope>
    <source>
        <strain evidence="4 5">CCM4815</strain>
    </source>
</reference>
<dbReference type="EMBL" id="SCWB01000005">
    <property type="protein sequence ID" value="TDM12248.1"/>
    <property type="molecule type" value="Genomic_DNA"/>
</dbReference>
<evidence type="ECO:0000313" key="5">
    <source>
        <dbReference type="Proteomes" id="UP000294802"/>
    </source>
</evidence>
<evidence type="ECO:0000256" key="2">
    <source>
        <dbReference type="PROSITE-ProRule" id="PRU00335"/>
    </source>
</evidence>
<dbReference type="PANTHER" id="PTHR43479:SF7">
    <property type="entry name" value="TETR-FAMILY TRANSCRIPTIONAL REGULATOR"/>
    <property type="match status" value="1"/>
</dbReference>
<dbReference type="RefSeq" id="WP_133443418.1">
    <property type="nucleotide sequence ID" value="NZ_SCWB01000005.1"/>
</dbReference>
<comment type="caution">
    <text evidence="4">The sequence shown here is derived from an EMBL/GenBank/DDBJ whole genome shotgun (WGS) entry which is preliminary data.</text>
</comment>
<dbReference type="InterPro" id="IPR009057">
    <property type="entry name" value="Homeodomain-like_sf"/>
</dbReference>
<evidence type="ECO:0000256" key="1">
    <source>
        <dbReference type="ARBA" id="ARBA00023125"/>
    </source>
</evidence>
<protein>
    <submittedName>
        <fullName evidence="4">TetR family transcriptional regulator</fullName>
    </submittedName>
</protein>
<dbReference type="Gene3D" id="1.10.357.10">
    <property type="entry name" value="Tetracycline Repressor, domain 2"/>
    <property type="match status" value="1"/>
</dbReference>
<dbReference type="SUPFAM" id="SSF46689">
    <property type="entry name" value="Homeodomain-like"/>
    <property type="match status" value="1"/>
</dbReference>
<sequence>MKEKQLTIEHAFLKLLEEHRFRNITIKMICEAAEINRSTFYAYYLDKYDMLDQMIDTHLSVIGQFVEETSMNMMNAEDKKPIIKKYFLDLFSYIYLHQQFFRVLITVHPAQNFTQKLISTLHKNYLTSIAANGGSLKDPKYFVNYTLGGQFGILFFWLQNNCNEPPELIADVVYRNMLKLNR</sequence>
<feature type="domain" description="HTH tetR-type" evidence="3">
    <location>
        <begin position="2"/>
        <end position="62"/>
    </location>
</feature>
<organism evidence="4 5">
    <name type="scientific">Macrococcus lamae</name>
    <dbReference type="NCBI Taxonomy" id="198484"/>
    <lineage>
        <taxon>Bacteria</taxon>
        <taxon>Bacillati</taxon>
        <taxon>Bacillota</taxon>
        <taxon>Bacilli</taxon>
        <taxon>Bacillales</taxon>
        <taxon>Staphylococcaceae</taxon>
        <taxon>Macrococcus</taxon>
    </lineage>
</organism>
<dbReference type="PROSITE" id="PS50977">
    <property type="entry name" value="HTH_TETR_2"/>
    <property type="match status" value="1"/>
</dbReference>
<dbReference type="Pfam" id="PF00440">
    <property type="entry name" value="TetR_N"/>
    <property type="match status" value="1"/>
</dbReference>
<proteinExistence type="predicted"/>
<dbReference type="GO" id="GO:0003677">
    <property type="term" value="F:DNA binding"/>
    <property type="evidence" value="ECO:0007669"/>
    <property type="project" value="UniProtKB-UniRule"/>
</dbReference>
<dbReference type="Pfam" id="PF14278">
    <property type="entry name" value="TetR_C_8"/>
    <property type="match status" value="1"/>
</dbReference>
<evidence type="ECO:0000259" key="3">
    <source>
        <dbReference type="PROSITE" id="PS50977"/>
    </source>
</evidence>
<name>A0A4R6BV84_9STAP</name>
<dbReference type="OrthoDB" id="9810250at2"/>
<feature type="DNA-binding region" description="H-T-H motif" evidence="2">
    <location>
        <begin position="25"/>
        <end position="44"/>
    </location>
</feature>
<evidence type="ECO:0000313" key="4">
    <source>
        <dbReference type="EMBL" id="TDM12248.1"/>
    </source>
</evidence>
<gene>
    <name evidence="4" type="ORF">ERX29_04060</name>
</gene>
<dbReference type="Proteomes" id="UP000294802">
    <property type="component" value="Unassembled WGS sequence"/>
</dbReference>
<keyword evidence="1 2" id="KW-0238">DNA-binding</keyword>
<dbReference type="AlphaFoldDB" id="A0A4R6BV84"/>
<dbReference type="PANTHER" id="PTHR43479">
    <property type="entry name" value="ACREF/ENVCD OPERON REPRESSOR-RELATED"/>
    <property type="match status" value="1"/>
</dbReference>
<dbReference type="InterPro" id="IPR001647">
    <property type="entry name" value="HTH_TetR"/>
</dbReference>
<dbReference type="InterPro" id="IPR039532">
    <property type="entry name" value="TetR_C_Firmicutes"/>
</dbReference>